<dbReference type="AlphaFoldDB" id="A0A6J5JJU8"/>
<reference evidence="2 3" key="1">
    <citation type="submission" date="2020-04" db="EMBL/GenBank/DDBJ databases">
        <authorList>
            <person name="Depoorter E."/>
        </authorList>
    </citation>
    <scope>NUCLEOTIDE SEQUENCE [LARGE SCALE GENOMIC DNA]</scope>
    <source>
        <strain evidence="2 3">BCC0217</strain>
    </source>
</reference>
<dbReference type="EMBL" id="CABWIL020000032">
    <property type="protein sequence ID" value="CAB3972306.1"/>
    <property type="molecule type" value="Genomic_DNA"/>
</dbReference>
<feature type="compositionally biased region" description="Polar residues" evidence="1">
    <location>
        <begin position="94"/>
        <end position="110"/>
    </location>
</feature>
<sequence length="207" mass="22878">MSQSRTRDLVEMVKAAGLDAVRQYGKSGRVCVDARAPNSAERTFSLSHRQGDLRGDANQQAEIRRWARANMPPPPPPVELPKPIITVKPRRSTVKNPTDTKQAQPSSAEQEMTPREFYRLCEWLKQVSIDVSGIDVLARAASNALGQEISADTMREAMEVTGTPEPDAWNPLPDPHVVLAREIESLTKALGHEPSPHFRRLLAALSS</sequence>
<protein>
    <submittedName>
        <fullName evidence="2">Uncharacterized protein</fullName>
    </submittedName>
</protein>
<organism evidence="2 3">
    <name type="scientific">Burkholderia aenigmatica</name>
    <dbReference type="NCBI Taxonomy" id="2015348"/>
    <lineage>
        <taxon>Bacteria</taxon>
        <taxon>Pseudomonadati</taxon>
        <taxon>Pseudomonadota</taxon>
        <taxon>Betaproteobacteria</taxon>
        <taxon>Burkholderiales</taxon>
        <taxon>Burkholderiaceae</taxon>
        <taxon>Burkholderia</taxon>
        <taxon>Burkholderia cepacia complex</taxon>
    </lineage>
</organism>
<proteinExistence type="predicted"/>
<gene>
    <name evidence="2" type="ORF">BLA3211_06902</name>
</gene>
<evidence type="ECO:0000313" key="3">
    <source>
        <dbReference type="Proteomes" id="UP000494301"/>
    </source>
</evidence>
<evidence type="ECO:0000313" key="2">
    <source>
        <dbReference type="EMBL" id="CAB3972306.1"/>
    </source>
</evidence>
<dbReference type="RefSeq" id="WP_175223110.1">
    <property type="nucleotide sequence ID" value="NZ_CABWIL020000032.1"/>
</dbReference>
<dbReference type="Proteomes" id="UP000494301">
    <property type="component" value="Unassembled WGS sequence"/>
</dbReference>
<evidence type="ECO:0000256" key="1">
    <source>
        <dbReference type="SAM" id="MobiDB-lite"/>
    </source>
</evidence>
<accession>A0A6J5JJU8</accession>
<name>A0A6J5JJU8_9BURK</name>
<feature type="region of interest" description="Disordered" evidence="1">
    <location>
        <begin position="88"/>
        <end position="112"/>
    </location>
</feature>